<dbReference type="Proteomes" id="UP000001036">
    <property type="component" value="Chromosome"/>
</dbReference>
<protein>
    <submittedName>
        <fullName evidence="1">Uncharacterized protein</fullName>
    </submittedName>
</protein>
<dbReference type="RefSeq" id="WP_012487076.1">
    <property type="nucleotide sequence ID" value="NC_010995.1"/>
</dbReference>
<keyword evidence="2" id="KW-1185">Reference proteome</keyword>
<evidence type="ECO:0000313" key="1">
    <source>
        <dbReference type="EMBL" id="ACE85016.1"/>
    </source>
</evidence>
<sequence length="105" mass="12308">MYCISIQIQPTFAREFNRDAFLQRVRPIRSPEVDTYEEKGKLFVSFNFFTEFPQQLWPALQNTLYRDSEYRSIISPISVAICENEATGDCLLLHHFDANEPLDTL</sequence>
<organism evidence="1 2">
    <name type="scientific">Cellvibrio japonicus (strain Ueda107)</name>
    <name type="common">Pseudomonas fluorescens subsp. cellulosa</name>
    <dbReference type="NCBI Taxonomy" id="498211"/>
    <lineage>
        <taxon>Bacteria</taxon>
        <taxon>Pseudomonadati</taxon>
        <taxon>Pseudomonadota</taxon>
        <taxon>Gammaproteobacteria</taxon>
        <taxon>Cellvibrionales</taxon>
        <taxon>Cellvibrionaceae</taxon>
        <taxon>Cellvibrio</taxon>
    </lineage>
</organism>
<dbReference type="EMBL" id="CP000934">
    <property type="protein sequence ID" value="ACE85016.1"/>
    <property type="molecule type" value="Genomic_DNA"/>
</dbReference>
<proteinExistence type="predicted"/>
<dbReference type="KEGG" id="cja:CJA_1444"/>
<dbReference type="HOGENOM" id="CLU_2231766_0_0_6"/>
<reference evidence="1 2" key="1">
    <citation type="journal article" date="2008" name="J. Bacteriol.">
        <title>Insights into plant cell wall degradation from the genome sequence of the soil bacterium Cellvibrio japonicus.</title>
        <authorList>
            <person name="Deboy R.T."/>
            <person name="Mongodin E.F."/>
            <person name="Fouts D.E."/>
            <person name="Tailford L.E."/>
            <person name="Khouri H."/>
            <person name="Emerson J.B."/>
            <person name="Mohamoud Y."/>
            <person name="Watkins K."/>
            <person name="Henrissat B."/>
            <person name="Gilbert H.J."/>
            <person name="Nelson K.E."/>
        </authorList>
    </citation>
    <scope>NUCLEOTIDE SEQUENCE [LARGE SCALE GENOMIC DNA]</scope>
    <source>
        <strain evidence="1 2">Ueda107</strain>
    </source>
</reference>
<gene>
    <name evidence="1" type="ordered locus">CJA_1444</name>
</gene>
<dbReference type="AlphaFoldDB" id="B3PDI6"/>
<evidence type="ECO:0000313" key="2">
    <source>
        <dbReference type="Proteomes" id="UP000001036"/>
    </source>
</evidence>
<dbReference type="eggNOG" id="ENOG502ZZXF">
    <property type="taxonomic scope" value="Bacteria"/>
</dbReference>
<name>B3PDI6_CELJU</name>
<dbReference type="OrthoDB" id="5702908at2"/>
<dbReference type="STRING" id="498211.CJA_1444"/>
<accession>B3PDI6</accession>